<reference evidence="3 4" key="1">
    <citation type="submission" date="2020-12" db="EMBL/GenBank/DDBJ databases">
        <title>Whole genome sequences of gut porcine anaerobes.</title>
        <authorList>
            <person name="Kubasova T."/>
            <person name="Jahodarova E."/>
            <person name="Rychlik I."/>
        </authorList>
    </citation>
    <scope>NUCLEOTIDE SEQUENCE [LARGE SCALE GENOMIC DNA]</scope>
    <source>
        <strain evidence="3 4">An925</strain>
    </source>
</reference>
<proteinExistence type="predicted"/>
<accession>A0ABS9CDQ3</accession>
<dbReference type="Pfam" id="PF19841">
    <property type="entry name" value="GldN"/>
    <property type="match status" value="1"/>
</dbReference>
<dbReference type="Proteomes" id="UP001200470">
    <property type="component" value="Unassembled WGS sequence"/>
</dbReference>
<evidence type="ECO:0000256" key="2">
    <source>
        <dbReference type="SAM" id="SignalP"/>
    </source>
</evidence>
<dbReference type="EMBL" id="JADYTN010000004">
    <property type="protein sequence ID" value="MCF2562970.1"/>
    <property type="molecule type" value="Genomic_DNA"/>
</dbReference>
<evidence type="ECO:0000256" key="1">
    <source>
        <dbReference type="SAM" id="MobiDB-lite"/>
    </source>
</evidence>
<feature type="region of interest" description="Disordered" evidence="1">
    <location>
        <begin position="249"/>
        <end position="272"/>
    </location>
</feature>
<dbReference type="InterPro" id="IPR019847">
    <property type="entry name" value="Gliding_motility_assoc_GldN"/>
</dbReference>
<gene>
    <name evidence="3" type="primary">gldN</name>
    <name evidence="3" type="ORF">I6E12_02420</name>
</gene>
<feature type="chain" id="PRO_5045325752" evidence="2">
    <location>
        <begin position="24"/>
        <end position="355"/>
    </location>
</feature>
<protein>
    <submittedName>
        <fullName evidence="3">Gliding motility protein GldN</fullName>
    </submittedName>
</protein>
<feature type="signal peptide" evidence="2">
    <location>
        <begin position="1"/>
        <end position="23"/>
    </location>
</feature>
<dbReference type="RefSeq" id="WP_301637461.1">
    <property type="nucleotide sequence ID" value="NZ_JADYTN010000004.1"/>
</dbReference>
<evidence type="ECO:0000313" key="3">
    <source>
        <dbReference type="EMBL" id="MCF2562970.1"/>
    </source>
</evidence>
<organism evidence="3 4">
    <name type="scientific">Xylanibacter brevis</name>
    <dbReference type="NCBI Taxonomy" id="83231"/>
    <lineage>
        <taxon>Bacteria</taxon>
        <taxon>Pseudomonadati</taxon>
        <taxon>Bacteroidota</taxon>
        <taxon>Bacteroidia</taxon>
        <taxon>Bacteroidales</taxon>
        <taxon>Prevotellaceae</taxon>
        <taxon>Xylanibacter</taxon>
    </lineage>
</organism>
<dbReference type="NCBIfam" id="TIGR03523">
    <property type="entry name" value="GldN"/>
    <property type="match status" value="1"/>
</dbReference>
<feature type="compositionally biased region" description="Basic residues" evidence="1">
    <location>
        <begin position="314"/>
        <end position="329"/>
    </location>
</feature>
<feature type="compositionally biased region" description="Basic and acidic residues" evidence="1">
    <location>
        <begin position="292"/>
        <end position="313"/>
    </location>
</feature>
<keyword evidence="2" id="KW-0732">Signal</keyword>
<keyword evidence="4" id="KW-1185">Reference proteome</keyword>
<feature type="region of interest" description="Disordered" evidence="1">
    <location>
        <begin position="292"/>
        <end position="355"/>
    </location>
</feature>
<sequence length="355" mass="40703">MKRILLITALATVLTITATTSVAQPKARRQQTTATPQQQGISQRARLMYPTSLDMPEDVVWRRDLYREIHLDTDANSGLYYPVEPIDRQLNLFTYIFKLALNGYIPIYEYRLDGQESFSDSSRVAIKTVLDDQQIYYEKKNNRLHVDNSDIPSADVKLYYLKESAYYDQTNAQFRRKVIALCPVIVLDDEFGGMPSKRPLFWVRYADLEPFLNRQTVTASSVNDAATMTLEDYFTLHCYQGPIYKTGQRQGKRMPQFGDTADADQKQQAALRQAKQIDEELAAFERRVFGHTPQRDSIEAANKKALEQGETVKSKKSKTVRSRRVRTVKSKAAPRSSSSSAGSRQPRVTVRRQRH</sequence>
<evidence type="ECO:0000313" key="4">
    <source>
        <dbReference type="Proteomes" id="UP001200470"/>
    </source>
</evidence>
<name>A0ABS9CDQ3_9BACT</name>
<comment type="caution">
    <text evidence="3">The sequence shown here is derived from an EMBL/GenBank/DDBJ whole genome shotgun (WGS) entry which is preliminary data.</text>
</comment>
<feature type="compositionally biased region" description="Low complexity" evidence="1">
    <location>
        <begin position="330"/>
        <end position="347"/>
    </location>
</feature>